<proteinExistence type="predicted"/>
<evidence type="ECO:0000313" key="2">
    <source>
        <dbReference type="EMBL" id="TRZ11899.1"/>
    </source>
</evidence>
<sequence length="183" mass="20762">MVREDVTLHPMKINRIAEIHPQPMEETHISGELEMTPLSGICLGLGYLTIVHQQMDRADELSVVGGKTSCHNDKENMFSSRSSGRLHRTPSPDRAQMQNSSGKYSTKAKFKVPRLASVIFIGIFRVDAISQGWWLKERPFLPMTLAIKPHILEYLKFAEYLVPDDLRETGDLSEGYSFDDDLI</sequence>
<evidence type="ECO:0000313" key="3">
    <source>
        <dbReference type="Proteomes" id="UP000796761"/>
    </source>
</evidence>
<dbReference type="EMBL" id="SWJQ01000647">
    <property type="protein sequence ID" value="TRZ11899.1"/>
    <property type="molecule type" value="Genomic_DNA"/>
</dbReference>
<organism evidence="2 3">
    <name type="scientific">Zosterops borbonicus</name>
    <dbReference type="NCBI Taxonomy" id="364589"/>
    <lineage>
        <taxon>Eukaryota</taxon>
        <taxon>Metazoa</taxon>
        <taxon>Chordata</taxon>
        <taxon>Craniata</taxon>
        <taxon>Vertebrata</taxon>
        <taxon>Euteleostomi</taxon>
        <taxon>Archelosauria</taxon>
        <taxon>Archosauria</taxon>
        <taxon>Dinosauria</taxon>
        <taxon>Saurischia</taxon>
        <taxon>Theropoda</taxon>
        <taxon>Coelurosauria</taxon>
        <taxon>Aves</taxon>
        <taxon>Neognathae</taxon>
        <taxon>Neoaves</taxon>
        <taxon>Telluraves</taxon>
        <taxon>Australaves</taxon>
        <taxon>Passeriformes</taxon>
        <taxon>Sylvioidea</taxon>
        <taxon>Zosteropidae</taxon>
        <taxon>Zosterops</taxon>
    </lineage>
</organism>
<accession>A0A8K1LFB4</accession>
<comment type="caution">
    <text evidence="2">The sequence shown here is derived from an EMBL/GenBank/DDBJ whole genome shotgun (WGS) entry which is preliminary data.</text>
</comment>
<protein>
    <submittedName>
        <fullName evidence="2">Uncharacterized protein</fullName>
    </submittedName>
</protein>
<dbReference type="AlphaFoldDB" id="A0A8K1LFB4"/>
<evidence type="ECO:0000256" key="1">
    <source>
        <dbReference type="SAM" id="MobiDB-lite"/>
    </source>
</evidence>
<keyword evidence="3" id="KW-1185">Reference proteome</keyword>
<gene>
    <name evidence="2" type="ORF">HGM15179_015204</name>
</gene>
<name>A0A8K1LFB4_9PASS</name>
<reference evidence="2" key="1">
    <citation type="submission" date="2019-04" db="EMBL/GenBank/DDBJ databases">
        <title>Genome assembly of Zosterops borbonicus 15179.</title>
        <authorList>
            <person name="Leroy T."/>
            <person name="Anselmetti Y."/>
            <person name="Tilak M.-K."/>
            <person name="Nabholz B."/>
        </authorList>
    </citation>
    <scope>NUCLEOTIDE SEQUENCE</scope>
    <source>
        <strain evidence="2">HGM_15179</strain>
        <tissue evidence="2">Muscle</tissue>
    </source>
</reference>
<dbReference type="Proteomes" id="UP000796761">
    <property type="component" value="Unassembled WGS sequence"/>
</dbReference>
<feature type="region of interest" description="Disordered" evidence="1">
    <location>
        <begin position="72"/>
        <end position="105"/>
    </location>
</feature>